<feature type="domain" description="Acyl-CoA oxidase/dehydrogenase middle" evidence="8">
    <location>
        <begin position="127"/>
        <end position="221"/>
    </location>
</feature>
<dbReference type="InterPro" id="IPR009075">
    <property type="entry name" value="AcylCo_DH/oxidase_C"/>
</dbReference>
<evidence type="ECO:0000256" key="4">
    <source>
        <dbReference type="ARBA" id="ARBA00022827"/>
    </source>
</evidence>
<comment type="cofactor">
    <cofactor evidence="1 6">
        <name>FAD</name>
        <dbReference type="ChEBI" id="CHEBI:57692"/>
    </cofactor>
</comment>
<keyword evidence="11" id="KW-1185">Reference proteome</keyword>
<dbReference type="Pfam" id="PF02770">
    <property type="entry name" value="Acyl-CoA_dh_M"/>
    <property type="match status" value="1"/>
</dbReference>
<keyword evidence="4 6" id="KW-0274">FAD</keyword>
<dbReference type="InterPro" id="IPR006091">
    <property type="entry name" value="Acyl-CoA_Oxase/DH_mid-dom"/>
</dbReference>
<dbReference type="Proteomes" id="UP001556692">
    <property type="component" value="Unassembled WGS sequence"/>
</dbReference>
<evidence type="ECO:0000256" key="6">
    <source>
        <dbReference type="RuleBase" id="RU362125"/>
    </source>
</evidence>
<dbReference type="InterPro" id="IPR052161">
    <property type="entry name" value="Mycobact_Acyl-CoA_DH"/>
</dbReference>
<sequence length="398" mass="44726">MDLTPSAEDLAFRQEVRTFIRDNLPADIAETARRSFHIAPDDMRCWQRILYEKGWAAPSWPKEYGGTGWTALQRYIFDEEYCMADGPLPLMMGHGVPMVGPLIYTFGTEEQKSRYLPRILRGDDYWCQGFSEPGSGSDLASLRTRASADGDHYVINGQKIWTSLAHHSNMIFCLVRTDTTGKPQQGISMLVFPIDTPGITIRPIISIDRGHSLNETFFENVRVPRSSLIGEEGKGWTYAKFLLGHERFAIAEIARSKRRLQRLREMARQARAGAQTLADDPVFTDKLAAVEIELMALEQMGLKIAWEMDQRIDNPLSASILKIRGTQIIQAVTELSIEAMGYSGLAYESRQDGSQHSPSAPEISQGKMEEFLFLRAATIYGGTTETQQNIIAKMIHAN</sequence>
<feature type="domain" description="Acyl-CoA dehydrogenase/oxidase C-terminal" evidence="7">
    <location>
        <begin position="233"/>
        <end position="395"/>
    </location>
</feature>
<dbReference type="InterPro" id="IPR037069">
    <property type="entry name" value="AcylCoA_DH/ox_N_sf"/>
</dbReference>
<dbReference type="SUPFAM" id="SSF56645">
    <property type="entry name" value="Acyl-CoA dehydrogenase NM domain-like"/>
    <property type="match status" value="1"/>
</dbReference>
<dbReference type="Gene3D" id="1.20.140.10">
    <property type="entry name" value="Butyryl-CoA Dehydrogenase, subunit A, domain 3"/>
    <property type="match status" value="1"/>
</dbReference>
<dbReference type="SUPFAM" id="SSF47203">
    <property type="entry name" value="Acyl-CoA dehydrogenase C-terminal domain-like"/>
    <property type="match status" value="1"/>
</dbReference>
<comment type="similarity">
    <text evidence="2 6">Belongs to the acyl-CoA dehydrogenase family.</text>
</comment>
<protein>
    <submittedName>
        <fullName evidence="10">Acyl-CoA dehydrogenase family protein</fullName>
    </submittedName>
</protein>
<dbReference type="Gene3D" id="2.40.110.10">
    <property type="entry name" value="Butyryl-CoA Dehydrogenase, subunit A, domain 2"/>
    <property type="match status" value="1"/>
</dbReference>
<accession>A0ABV3SED8</accession>
<dbReference type="InterPro" id="IPR009100">
    <property type="entry name" value="AcylCoA_DH/oxidase_NM_dom_sf"/>
</dbReference>
<dbReference type="InterPro" id="IPR013786">
    <property type="entry name" value="AcylCoA_DH/ox_N"/>
</dbReference>
<dbReference type="PANTHER" id="PTHR43292">
    <property type="entry name" value="ACYL-COA DEHYDROGENASE"/>
    <property type="match status" value="1"/>
</dbReference>
<dbReference type="PANTHER" id="PTHR43292:SF3">
    <property type="entry name" value="ACYL-COA DEHYDROGENASE FADE29"/>
    <property type="match status" value="1"/>
</dbReference>
<evidence type="ECO:0000256" key="1">
    <source>
        <dbReference type="ARBA" id="ARBA00001974"/>
    </source>
</evidence>
<dbReference type="EMBL" id="JBDPGJ010000001">
    <property type="protein sequence ID" value="MEX0404693.1"/>
    <property type="molecule type" value="Genomic_DNA"/>
</dbReference>
<evidence type="ECO:0000259" key="8">
    <source>
        <dbReference type="Pfam" id="PF02770"/>
    </source>
</evidence>
<dbReference type="RefSeq" id="WP_367952567.1">
    <property type="nucleotide sequence ID" value="NZ_JBDPGJ010000001.1"/>
</dbReference>
<gene>
    <name evidence="10" type="ORF">ABGN05_03345</name>
</gene>
<proteinExistence type="inferred from homology"/>
<dbReference type="InterPro" id="IPR046373">
    <property type="entry name" value="Acyl-CoA_Oxase/DH_mid-dom_sf"/>
</dbReference>
<dbReference type="Pfam" id="PF00441">
    <property type="entry name" value="Acyl-CoA_dh_1"/>
    <property type="match status" value="1"/>
</dbReference>
<evidence type="ECO:0000256" key="5">
    <source>
        <dbReference type="ARBA" id="ARBA00023002"/>
    </source>
</evidence>
<feature type="domain" description="Acyl-CoA dehydrogenase/oxidase N-terminal" evidence="9">
    <location>
        <begin position="7"/>
        <end position="123"/>
    </location>
</feature>
<dbReference type="InterPro" id="IPR036250">
    <property type="entry name" value="AcylCo_DH-like_C"/>
</dbReference>
<keyword evidence="3 6" id="KW-0285">Flavoprotein</keyword>
<evidence type="ECO:0000256" key="3">
    <source>
        <dbReference type="ARBA" id="ARBA00022630"/>
    </source>
</evidence>
<dbReference type="Pfam" id="PF02771">
    <property type="entry name" value="Acyl-CoA_dh_N"/>
    <property type="match status" value="1"/>
</dbReference>
<evidence type="ECO:0000259" key="9">
    <source>
        <dbReference type="Pfam" id="PF02771"/>
    </source>
</evidence>
<evidence type="ECO:0000313" key="10">
    <source>
        <dbReference type="EMBL" id="MEX0404693.1"/>
    </source>
</evidence>
<organism evidence="10 11">
    <name type="scientific">Aquibium pacificus</name>
    <dbReference type="NCBI Taxonomy" id="3153579"/>
    <lineage>
        <taxon>Bacteria</taxon>
        <taxon>Pseudomonadati</taxon>
        <taxon>Pseudomonadota</taxon>
        <taxon>Alphaproteobacteria</taxon>
        <taxon>Hyphomicrobiales</taxon>
        <taxon>Phyllobacteriaceae</taxon>
        <taxon>Aquibium</taxon>
    </lineage>
</organism>
<evidence type="ECO:0000256" key="2">
    <source>
        <dbReference type="ARBA" id="ARBA00009347"/>
    </source>
</evidence>
<reference evidence="10 11" key="1">
    <citation type="submission" date="2024-05" db="EMBL/GenBank/DDBJ databases">
        <authorList>
            <person name="Jiang F."/>
        </authorList>
    </citation>
    <scope>NUCLEOTIDE SEQUENCE [LARGE SCALE GENOMIC DNA]</scope>
    <source>
        <strain evidence="10 11">LZ166</strain>
    </source>
</reference>
<keyword evidence="5 6" id="KW-0560">Oxidoreductase</keyword>
<name>A0ABV3SED8_9HYPH</name>
<comment type="caution">
    <text evidence="10">The sequence shown here is derived from an EMBL/GenBank/DDBJ whole genome shotgun (WGS) entry which is preliminary data.</text>
</comment>
<evidence type="ECO:0000313" key="11">
    <source>
        <dbReference type="Proteomes" id="UP001556692"/>
    </source>
</evidence>
<evidence type="ECO:0000259" key="7">
    <source>
        <dbReference type="Pfam" id="PF00441"/>
    </source>
</evidence>
<dbReference type="Gene3D" id="1.10.540.10">
    <property type="entry name" value="Acyl-CoA dehydrogenase/oxidase, N-terminal domain"/>
    <property type="match status" value="1"/>
</dbReference>